<keyword evidence="1" id="KW-0812">Transmembrane</keyword>
<reference evidence="3 4" key="1">
    <citation type="submission" date="2018-08" db="EMBL/GenBank/DDBJ databases">
        <title>Acidipila sp. 4G-K13, an acidobacterium isolated from forest soil.</title>
        <authorList>
            <person name="Gao Z.-H."/>
            <person name="Qiu L.-H."/>
        </authorList>
    </citation>
    <scope>NUCLEOTIDE SEQUENCE [LARGE SCALE GENOMIC DNA]</scope>
    <source>
        <strain evidence="3 4">4G-K13</strain>
    </source>
</reference>
<dbReference type="InterPro" id="IPR019606">
    <property type="entry name" value="GerMN"/>
</dbReference>
<dbReference type="AlphaFoldDB" id="A0A372IKF7"/>
<evidence type="ECO:0000259" key="2">
    <source>
        <dbReference type="SMART" id="SM00909"/>
    </source>
</evidence>
<keyword evidence="4" id="KW-1185">Reference proteome</keyword>
<dbReference type="Proteomes" id="UP000264702">
    <property type="component" value="Unassembled WGS sequence"/>
</dbReference>
<dbReference type="SMART" id="SM00909">
    <property type="entry name" value="Germane"/>
    <property type="match status" value="1"/>
</dbReference>
<dbReference type="EMBL" id="QVQT01000006">
    <property type="protein sequence ID" value="RFU15397.1"/>
    <property type="molecule type" value="Genomic_DNA"/>
</dbReference>
<sequence>MAQRLEAAALMSALVSKAQRILIGLMLLACVVMAAVLIRLRERAHDRLQAVDDTAPALIEPDETPAVSVTLLVPNDLDDSLTEVHRSLSLPQDESARARVLIERLMDAFAAKSSTHPVAVTSGVQDVFLMPVPQSKDASAPAGELAVVNLTSAFAEAQPSGIEPETLTLLSILATLHTNLPSITEVRFLVDGQQRDTLAGHADLTRTYLASETSPEPTR</sequence>
<proteinExistence type="predicted"/>
<dbReference type="Pfam" id="PF10646">
    <property type="entry name" value="Germane"/>
    <property type="match status" value="1"/>
</dbReference>
<evidence type="ECO:0000313" key="4">
    <source>
        <dbReference type="Proteomes" id="UP000264702"/>
    </source>
</evidence>
<name>A0A372IKF7_9BACT</name>
<feature type="transmembrane region" description="Helical" evidence="1">
    <location>
        <begin position="20"/>
        <end position="40"/>
    </location>
</feature>
<evidence type="ECO:0000256" key="1">
    <source>
        <dbReference type="SAM" id="Phobius"/>
    </source>
</evidence>
<comment type="caution">
    <text evidence="3">The sequence shown here is derived from an EMBL/GenBank/DDBJ whole genome shotgun (WGS) entry which is preliminary data.</text>
</comment>
<organism evidence="3 4">
    <name type="scientific">Paracidobacterium acidisoli</name>
    <dbReference type="NCBI Taxonomy" id="2303751"/>
    <lineage>
        <taxon>Bacteria</taxon>
        <taxon>Pseudomonadati</taxon>
        <taxon>Acidobacteriota</taxon>
        <taxon>Terriglobia</taxon>
        <taxon>Terriglobales</taxon>
        <taxon>Acidobacteriaceae</taxon>
        <taxon>Paracidobacterium</taxon>
    </lineage>
</organism>
<accession>A0A372IKF7</accession>
<evidence type="ECO:0000313" key="3">
    <source>
        <dbReference type="EMBL" id="RFU15397.1"/>
    </source>
</evidence>
<keyword evidence="1" id="KW-1133">Transmembrane helix</keyword>
<feature type="domain" description="GerMN" evidence="2">
    <location>
        <begin position="102"/>
        <end position="199"/>
    </location>
</feature>
<keyword evidence="1" id="KW-0472">Membrane</keyword>
<protein>
    <recommendedName>
        <fullName evidence="2">GerMN domain-containing protein</fullName>
    </recommendedName>
</protein>
<gene>
    <name evidence="3" type="ORF">D0Y96_17165</name>
</gene>